<keyword evidence="2" id="KW-1185">Reference proteome</keyword>
<dbReference type="AlphaFoldDB" id="A0ABD1QF94"/>
<proteinExistence type="predicted"/>
<name>A0ABD1QF94_9LAMI</name>
<evidence type="ECO:0000313" key="1">
    <source>
        <dbReference type="EMBL" id="KAL2474891.1"/>
    </source>
</evidence>
<accession>A0ABD1QF94</accession>
<gene>
    <name evidence="1" type="ORF">Adt_35627</name>
</gene>
<reference evidence="2" key="1">
    <citation type="submission" date="2024-07" db="EMBL/GenBank/DDBJ databases">
        <title>Two chromosome-level genome assemblies of Korean endemic species Abeliophyllum distichum and Forsythia ovata (Oleaceae).</title>
        <authorList>
            <person name="Jang H."/>
        </authorList>
    </citation>
    <scope>NUCLEOTIDE SEQUENCE [LARGE SCALE GENOMIC DNA]</scope>
</reference>
<evidence type="ECO:0000313" key="2">
    <source>
        <dbReference type="Proteomes" id="UP001604336"/>
    </source>
</evidence>
<comment type="caution">
    <text evidence="1">The sequence shown here is derived from an EMBL/GenBank/DDBJ whole genome shotgun (WGS) entry which is preliminary data.</text>
</comment>
<protein>
    <submittedName>
        <fullName evidence="1">Uncharacterized protein</fullName>
    </submittedName>
</protein>
<sequence>MCLLNFTASITPGPHVFPQKDQSVLNLGRQTYDAAVTDKHNISPAEQSVGKSFASLLQAILDSTCHQFVDKEPFLHRTLFITSDEEAFLVEPFKFTWQILSSQAQNGGGTQ</sequence>
<dbReference type="Proteomes" id="UP001604336">
    <property type="component" value="Unassembled WGS sequence"/>
</dbReference>
<organism evidence="1 2">
    <name type="scientific">Abeliophyllum distichum</name>
    <dbReference type="NCBI Taxonomy" id="126358"/>
    <lineage>
        <taxon>Eukaryota</taxon>
        <taxon>Viridiplantae</taxon>
        <taxon>Streptophyta</taxon>
        <taxon>Embryophyta</taxon>
        <taxon>Tracheophyta</taxon>
        <taxon>Spermatophyta</taxon>
        <taxon>Magnoliopsida</taxon>
        <taxon>eudicotyledons</taxon>
        <taxon>Gunneridae</taxon>
        <taxon>Pentapetalae</taxon>
        <taxon>asterids</taxon>
        <taxon>lamiids</taxon>
        <taxon>Lamiales</taxon>
        <taxon>Oleaceae</taxon>
        <taxon>Forsythieae</taxon>
        <taxon>Abeliophyllum</taxon>
    </lineage>
</organism>
<dbReference type="EMBL" id="JBFOLK010000011">
    <property type="protein sequence ID" value="KAL2474891.1"/>
    <property type="molecule type" value="Genomic_DNA"/>
</dbReference>